<reference evidence="2" key="1">
    <citation type="submission" date="2021-12" db="EMBL/GenBank/DDBJ databases">
        <authorList>
            <person name="Ulrich A."/>
        </authorList>
    </citation>
    <scope>NUCLEOTIDE SEQUENCE</scope>
    <source>
        <strain evidence="2">A1P009</strain>
    </source>
</reference>
<dbReference type="InterPro" id="IPR029058">
    <property type="entry name" value="AB_hydrolase_fold"/>
</dbReference>
<dbReference type="EMBL" id="JAJQKU010000003">
    <property type="protein sequence ID" value="MCD9097355.1"/>
    <property type="molecule type" value="Genomic_DNA"/>
</dbReference>
<keyword evidence="3" id="KW-1185">Reference proteome</keyword>
<sequence length="374" mass="39068">MRHHLLRNAALAVAIALLAGCAGTSAQPQAPITSVAPVVDTGTLAGSPYRFEIPADWNGELVVLLHGYETRGAPRDTPWPADPATAIFLARGYAVAESAYASQGWAVADAIADSERLRAHVAARHAPERSWLVGMSMGGLVALASLEQHGAAYDGALSLCGVNVPATQVFAETLRSLVAFDVLFPDADLPGGRLSDPAAPPLDDPRADQVALMQAIGTALAANPDAAATLARALEVAPDALAGTLSLHVLVQREMIARAGGLPVGNRDTVYSGFGDDAAFNAGVRRYTASPQAMAYLDDTTELRGNIGKPLVLRYNQNDPTIPPRWQSVYPALAATAGHADKVTVLPPAGEGHCGFSPEQIDEAFDVLTARPPR</sequence>
<dbReference type="RefSeq" id="WP_232136386.1">
    <property type="nucleotide sequence ID" value="NZ_JAJQKU010000003.1"/>
</dbReference>
<evidence type="ECO:0000313" key="3">
    <source>
        <dbReference type="Proteomes" id="UP001430360"/>
    </source>
</evidence>
<dbReference type="PROSITE" id="PS51257">
    <property type="entry name" value="PROKAR_LIPOPROTEIN"/>
    <property type="match status" value="1"/>
</dbReference>
<protein>
    <recommendedName>
        <fullName evidence="4">Alpha/beta hydrolase</fullName>
    </recommendedName>
</protein>
<comment type="caution">
    <text evidence="2">The sequence shown here is derived from an EMBL/GenBank/DDBJ whole genome shotgun (WGS) entry which is preliminary data.</text>
</comment>
<proteinExistence type="predicted"/>
<gene>
    <name evidence="2" type="ORF">LTT95_10440</name>
</gene>
<name>A0ABS8UEN3_9GAMM</name>
<evidence type="ECO:0000256" key="1">
    <source>
        <dbReference type="SAM" id="SignalP"/>
    </source>
</evidence>
<evidence type="ECO:0000313" key="2">
    <source>
        <dbReference type="EMBL" id="MCD9097355.1"/>
    </source>
</evidence>
<keyword evidence="1" id="KW-0732">Signal</keyword>
<dbReference type="SUPFAM" id="SSF53474">
    <property type="entry name" value="alpha/beta-Hydrolases"/>
    <property type="match status" value="1"/>
</dbReference>
<evidence type="ECO:0008006" key="4">
    <source>
        <dbReference type="Google" id="ProtNLM"/>
    </source>
</evidence>
<reference evidence="2" key="2">
    <citation type="journal article" date="2022" name="Syst. Appl. Microbiol.">
        <title>Physiological and genomic characterisation of Luteimonas fraxinea sp. nov., a bacterial species associated with trees tolerant to ash dieback.</title>
        <authorList>
            <person name="Ulrich K."/>
            <person name="Becker R."/>
            <person name="Behrendt U."/>
            <person name="Kube M."/>
            <person name="Schneck V."/>
            <person name="Ulrich A."/>
        </authorList>
    </citation>
    <scope>NUCLEOTIDE SEQUENCE</scope>
    <source>
        <strain evidence="2">A1P009</strain>
    </source>
</reference>
<organism evidence="2 3">
    <name type="scientific">Luteimonas fraxinea</name>
    <dbReference type="NCBI Taxonomy" id="2901869"/>
    <lineage>
        <taxon>Bacteria</taxon>
        <taxon>Pseudomonadati</taxon>
        <taxon>Pseudomonadota</taxon>
        <taxon>Gammaproteobacteria</taxon>
        <taxon>Lysobacterales</taxon>
        <taxon>Lysobacteraceae</taxon>
        <taxon>Luteimonas</taxon>
    </lineage>
</organism>
<dbReference type="Gene3D" id="3.40.50.1820">
    <property type="entry name" value="alpha/beta hydrolase"/>
    <property type="match status" value="1"/>
</dbReference>
<dbReference type="Proteomes" id="UP001430360">
    <property type="component" value="Unassembled WGS sequence"/>
</dbReference>
<feature type="chain" id="PRO_5045644778" description="Alpha/beta hydrolase" evidence="1">
    <location>
        <begin position="27"/>
        <end position="374"/>
    </location>
</feature>
<accession>A0ABS8UEN3</accession>
<feature type="signal peptide" evidence="1">
    <location>
        <begin position="1"/>
        <end position="26"/>
    </location>
</feature>